<keyword evidence="3" id="KW-1185">Reference proteome</keyword>
<reference evidence="2" key="1">
    <citation type="submission" date="2023-07" db="EMBL/GenBank/DDBJ databases">
        <authorList>
            <consortium name="CYATHOMIX"/>
        </authorList>
    </citation>
    <scope>NUCLEOTIDE SEQUENCE</scope>
    <source>
        <strain evidence="2">N/A</strain>
    </source>
</reference>
<proteinExistence type="predicted"/>
<feature type="compositionally biased region" description="Low complexity" evidence="1">
    <location>
        <begin position="415"/>
        <end position="430"/>
    </location>
</feature>
<sequence>MFVVQRCLIVSAVPCIFRYVPLGYQKAQLTKAANRLRKKIAEVEQANLVMESPTFEPGKDYELVKNHIRFLSNLFSLISRAASSLRSQREKAEEFARQNPEEHGEFSLLQEILAHWDSSEMDDLLDEADTLLDRLGNEIKLLPNADMLYDRHVSSIAYMPKSPTPTCHRLLLTPFNLLSPPSSSRKMRMSSVLPIRQSRIVHLIPYQSRLLFTPPGATLRSQHRSRMKGKAAEIIADFEPSEEDYAEAVRIIESTYSRPELLRNHLWEKLKQQARARNSATFQRTILCSIRATWAQMKRLNEESRSSAVLKTIRSKFPRHTCEKVGELKKKGDPMWTVDELLVALDEVIDQQETIEDTVPEYYSTCNSDSAVRQGSLSPRRYPTKQPSRSSYDQSSCATCSRSLRSPPGYHSVRSRSPTPYYSRRSSRSPTLPPQHQEYRCVFCEREGHRPENCFEVRSVKQRRAIVNESGLYWLCLKQGHECILFSTYVRILWQSSPSCPLL</sequence>
<evidence type="ECO:0000313" key="3">
    <source>
        <dbReference type="Proteomes" id="UP001176961"/>
    </source>
</evidence>
<protein>
    <submittedName>
        <fullName evidence="2">Uncharacterized protein</fullName>
    </submittedName>
</protein>
<evidence type="ECO:0000256" key="1">
    <source>
        <dbReference type="SAM" id="MobiDB-lite"/>
    </source>
</evidence>
<dbReference type="AlphaFoldDB" id="A0AA36M8D9"/>
<feature type="region of interest" description="Disordered" evidence="1">
    <location>
        <begin position="370"/>
        <end position="434"/>
    </location>
</feature>
<accession>A0AA36M8D9</accession>
<evidence type="ECO:0000313" key="2">
    <source>
        <dbReference type="EMBL" id="CAJ0600517.1"/>
    </source>
</evidence>
<name>A0AA36M8D9_CYLNA</name>
<comment type="caution">
    <text evidence="2">The sequence shown here is derived from an EMBL/GenBank/DDBJ whole genome shotgun (WGS) entry which is preliminary data.</text>
</comment>
<dbReference type="EMBL" id="CATQJL010000223">
    <property type="protein sequence ID" value="CAJ0600517.1"/>
    <property type="molecule type" value="Genomic_DNA"/>
</dbReference>
<gene>
    <name evidence="2" type="ORF">CYNAS_LOCUS12500</name>
</gene>
<organism evidence="2 3">
    <name type="scientific">Cylicocyclus nassatus</name>
    <name type="common">Nematode worm</name>
    <dbReference type="NCBI Taxonomy" id="53992"/>
    <lineage>
        <taxon>Eukaryota</taxon>
        <taxon>Metazoa</taxon>
        <taxon>Ecdysozoa</taxon>
        <taxon>Nematoda</taxon>
        <taxon>Chromadorea</taxon>
        <taxon>Rhabditida</taxon>
        <taxon>Rhabditina</taxon>
        <taxon>Rhabditomorpha</taxon>
        <taxon>Strongyloidea</taxon>
        <taxon>Strongylidae</taxon>
        <taxon>Cylicocyclus</taxon>
    </lineage>
</organism>
<feature type="compositionally biased region" description="Polar residues" evidence="1">
    <location>
        <begin position="385"/>
        <end position="404"/>
    </location>
</feature>
<dbReference type="Proteomes" id="UP001176961">
    <property type="component" value="Unassembled WGS sequence"/>
</dbReference>